<evidence type="ECO:0008006" key="5">
    <source>
        <dbReference type="Google" id="ProtNLM"/>
    </source>
</evidence>
<keyword evidence="4" id="KW-1185">Reference proteome</keyword>
<comment type="caution">
    <text evidence="3">The sequence shown here is derived from an EMBL/GenBank/DDBJ whole genome shotgun (WGS) entry which is preliminary data.</text>
</comment>
<gene>
    <name evidence="3" type="ORF">PHYBOEH_002423</name>
</gene>
<accession>A0A8T1XBY8</accession>
<feature type="region of interest" description="Disordered" evidence="1">
    <location>
        <begin position="152"/>
        <end position="225"/>
    </location>
</feature>
<keyword evidence="2" id="KW-0732">Signal</keyword>
<evidence type="ECO:0000313" key="3">
    <source>
        <dbReference type="EMBL" id="KAG7401239.1"/>
    </source>
</evidence>
<protein>
    <recommendedName>
        <fullName evidence="5">Mesoderm development candidate 2</fullName>
    </recommendedName>
</protein>
<reference evidence="3" key="1">
    <citation type="submission" date="2021-02" db="EMBL/GenBank/DDBJ databases">
        <authorList>
            <person name="Palmer J.M."/>
        </authorList>
    </citation>
    <scope>NUCLEOTIDE SEQUENCE</scope>
    <source>
        <strain evidence="3">SCRP23</strain>
    </source>
</reference>
<evidence type="ECO:0000256" key="2">
    <source>
        <dbReference type="SAM" id="SignalP"/>
    </source>
</evidence>
<proteinExistence type="predicted"/>
<dbReference type="OrthoDB" id="75833at2759"/>
<name>A0A8T1XBY8_9STRA</name>
<feature type="signal peptide" evidence="2">
    <location>
        <begin position="1"/>
        <end position="22"/>
    </location>
</feature>
<evidence type="ECO:0000256" key="1">
    <source>
        <dbReference type="SAM" id="MobiDB-lite"/>
    </source>
</evidence>
<feature type="compositionally biased region" description="Basic residues" evidence="1">
    <location>
        <begin position="159"/>
        <end position="178"/>
    </location>
</feature>
<dbReference type="EMBL" id="JAGDFL010000016">
    <property type="protein sequence ID" value="KAG7401239.1"/>
    <property type="molecule type" value="Genomic_DNA"/>
</dbReference>
<dbReference type="Proteomes" id="UP000693981">
    <property type="component" value="Unassembled WGS sequence"/>
</dbReference>
<feature type="compositionally biased region" description="Basic and acidic residues" evidence="1">
    <location>
        <begin position="192"/>
        <end position="202"/>
    </location>
</feature>
<sequence>MRLHFVSLYALLLLGLVLQVYGRTNAIDYDALEKAWESGDAEEELRSEGDEHYRQLADKGEEEAKAFGPQMIFVTLKHNKPQQLEPLPDIASRWKAMLWNGGVEVNIYEVAESKLLIGLQKGIFAEDVIRFIKEQHEVKEYEWNGKAHLVSSSATDHYQKHHHRRKKSPLRRTAKHGKGSAIHNSGAKPHKGPQERSSHPQDTKASLLDSANLKSNGKRQSSDEL</sequence>
<feature type="chain" id="PRO_5035793957" description="Mesoderm development candidate 2" evidence="2">
    <location>
        <begin position="23"/>
        <end position="225"/>
    </location>
</feature>
<evidence type="ECO:0000313" key="4">
    <source>
        <dbReference type="Proteomes" id="UP000693981"/>
    </source>
</evidence>
<dbReference type="AlphaFoldDB" id="A0A8T1XBY8"/>
<organism evidence="3 4">
    <name type="scientific">Phytophthora boehmeriae</name>
    <dbReference type="NCBI Taxonomy" id="109152"/>
    <lineage>
        <taxon>Eukaryota</taxon>
        <taxon>Sar</taxon>
        <taxon>Stramenopiles</taxon>
        <taxon>Oomycota</taxon>
        <taxon>Peronosporomycetes</taxon>
        <taxon>Peronosporales</taxon>
        <taxon>Peronosporaceae</taxon>
        <taxon>Phytophthora</taxon>
    </lineage>
</organism>